<feature type="domain" description="Glycosyltransferase 2-like" evidence="6">
    <location>
        <begin position="4"/>
        <end position="169"/>
    </location>
</feature>
<dbReference type="GO" id="GO:0005886">
    <property type="term" value="C:plasma membrane"/>
    <property type="evidence" value="ECO:0007669"/>
    <property type="project" value="UniProtKB-SubCell"/>
</dbReference>
<dbReference type="Gene3D" id="3.90.550.10">
    <property type="entry name" value="Spore Coat Polysaccharide Biosynthesis Protein SpsA, Chain A"/>
    <property type="match status" value="1"/>
</dbReference>
<dbReference type="Pfam" id="PF00535">
    <property type="entry name" value="Glycos_transf_2"/>
    <property type="match status" value="1"/>
</dbReference>
<reference evidence="7 8" key="1">
    <citation type="journal article" date="2015" name="Nature">
        <title>rRNA introns, odd ribosomes, and small enigmatic genomes across a large radiation of phyla.</title>
        <authorList>
            <person name="Brown C.T."/>
            <person name="Hug L.A."/>
            <person name="Thomas B.C."/>
            <person name="Sharon I."/>
            <person name="Castelle C.J."/>
            <person name="Singh A."/>
            <person name="Wilkins M.J."/>
            <person name="Williams K.H."/>
            <person name="Banfield J.F."/>
        </authorList>
    </citation>
    <scope>NUCLEOTIDE SEQUENCE [LARGE SCALE GENOMIC DNA]</scope>
</reference>
<proteinExistence type="predicted"/>
<organism evidence="7 8">
    <name type="scientific">Candidatus Kaiserbacteria bacterium GW2011_GWB1_52_6</name>
    <dbReference type="NCBI Taxonomy" id="1618674"/>
    <lineage>
        <taxon>Bacteria</taxon>
        <taxon>Candidatus Kaiseribacteriota</taxon>
    </lineage>
</organism>
<dbReference type="PANTHER" id="PTHR43646">
    <property type="entry name" value="GLYCOSYLTRANSFERASE"/>
    <property type="match status" value="1"/>
</dbReference>
<keyword evidence="2" id="KW-1003">Cell membrane</keyword>
<protein>
    <submittedName>
        <fullName evidence="7">Glycosyltransferase</fullName>
    </submittedName>
</protein>
<evidence type="ECO:0000256" key="4">
    <source>
        <dbReference type="ARBA" id="ARBA00022679"/>
    </source>
</evidence>
<dbReference type="CDD" id="cd06423">
    <property type="entry name" value="CESA_like"/>
    <property type="match status" value="1"/>
</dbReference>
<dbReference type="AlphaFoldDB" id="A0A0G1X9Q1"/>
<evidence type="ECO:0000256" key="3">
    <source>
        <dbReference type="ARBA" id="ARBA00022676"/>
    </source>
</evidence>
<dbReference type="InterPro" id="IPR001173">
    <property type="entry name" value="Glyco_trans_2-like"/>
</dbReference>
<dbReference type="SUPFAM" id="SSF53448">
    <property type="entry name" value="Nucleotide-diphospho-sugar transferases"/>
    <property type="match status" value="1"/>
</dbReference>
<evidence type="ECO:0000313" key="7">
    <source>
        <dbReference type="EMBL" id="KKW27963.1"/>
    </source>
</evidence>
<sequence>MKISFTIPAHNEEAHIGMCIQSIKNELARHPVDAEIIVANNASTDRTGAVASSFPGVRVIDEPQKGVRYARQAGYLAAKGELVACIDADNMLTAHWLDVVLEEFSRNPHVIALSGPYRFYDLPLSGRVLTRSLEYLLYVFYFYTHFIRGRDGMECGGNFIIKRWALEKIGGFDTSVEFAADDVYTLRELERVGVVKWSWRLPVYASGRRFAKIGIIRTCIRWVRNYFSVLRSGKAVAKEYSDIRTPAYQLQPIPLEDGGDGATKSESTQ</sequence>
<evidence type="ECO:0000259" key="6">
    <source>
        <dbReference type="Pfam" id="PF00535"/>
    </source>
</evidence>
<evidence type="ECO:0000256" key="5">
    <source>
        <dbReference type="ARBA" id="ARBA00023136"/>
    </source>
</evidence>
<dbReference type="InterPro" id="IPR029044">
    <property type="entry name" value="Nucleotide-diphossugar_trans"/>
</dbReference>
<dbReference type="Proteomes" id="UP000034185">
    <property type="component" value="Unassembled WGS sequence"/>
</dbReference>
<dbReference type="PANTHER" id="PTHR43646:SF2">
    <property type="entry name" value="GLYCOSYLTRANSFERASE 2-LIKE DOMAIN-CONTAINING PROTEIN"/>
    <property type="match status" value="1"/>
</dbReference>
<accession>A0A0G1X9Q1</accession>
<dbReference type="GO" id="GO:0016757">
    <property type="term" value="F:glycosyltransferase activity"/>
    <property type="evidence" value="ECO:0007669"/>
    <property type="project" value="UniProtKB-KW"/>
</dbReference>
<evidence type="ECO:0000313" key="8">
    <source>
        <dbReference type="Proteomes" id="UP000034185"/>
    </source>
</evidence>
<gene>
    <name evidence="7" type="ORF">UY70_C0005G0027</name>
</gene>
<comment type="caution">
    <text evidence="7">The sequence shown here is derived from an EMBL/GenBank/DDBJ whole genome shotgun (WGS) entry which is preliminary data.</text>
</comment>
<comment type="subcellular location">
    <subcellularLocation>
        <location evidence="1">Cell membrane</location>
    </subcellularLocation>
</comment>
<evidence type="ECO:0000256" key="1">
    <source>
        <dbReference type="ARBA" id="ARBA00004236"/>
    </source>
</evidence>
<keyword evidence="3" id="KW-0328">Glycosyltransferase</keyword>
<evidence type="ECO:0000256" key="2">
    <source>
        <dbReference type="ARBA" id="ARBA00022475"/>
    </source>
</evidence>
<name>A0A0G1X9Q1_9BACT</name>
<keyword evidence="5" id="KW-0472">Membrane</keyword>
<dbReference type="EMBL" id="LCRA01000005">
    <property type="protein sequence ID" value="KKW27963.1"/>
    <property type="molecule type" value="Genomic_DNA"/>
</dbReference>
<keyword evidence="4 7" id="KW-0808">Transferase</keyword>